<evidence type="ECO:0000256" key="1">
    <source>
        <dbReference type="ARBA" id="ARBA00023002"/>
    </source>
</evidence>
<dbReference type="SUPFAM" id="SSF51905">
    <property type="entry name" value="FAD/NAD(P)-binding domain"/>
    <property type="match status" value="1"/>
</dbReference>
<dbReference type="OrthoDB" id="6925984at2"/>
<evidence type="ECO:0000313" key="4">
    <source>
        <dbReference type="Proteomes" id="UP000295765"/>
    </source>
</evidence>
<dbReference type="Gene3D" id="3.50.50.60">
    <property type="entry name" value="FAD/NAD(P)-binding domain"/>
    <property type="match status" value="1"/>
</dbReference>
<dbReference type="PANTHER" id="PTHR13847:SF275">
    <property type="entry name" value="GAMMA-GLUTAMYLPUTRESCINE OXIDOREDUCTASE"/>
    <property type="match status" value="1"/>
</dbReference>
<proteinExistence type="predicted"/>
<dbReference type="GO" id="GO:0005737">
    <property type="term" value="C:cytoplasm"/>
    <property type="evidence" value="ECO:0007669"/>
    <property type="project" value="TreeGrafter"/>
</dbReference>
<dbReference type="InterPro" id="IPR006076">
    <property type="entry name" value="FAD-dep_OxRdtase"/>
</dbReference>
<dbReference type="AlphaFoldDB" id="A0A4R2LG40"/>
<organism evidence="3 4">
    <name type="scientific">Plasticicumulans lactativorans</name>
    <dbReference type="NCBI Taxonomy" id="1133106"/>
    <lineage>
        <taxon>Bacteria</taxon>
        <taxon>Pseudomonadati</taxon>
        <taxon>Pseudomonadota</taxon>
        <taxon>Gammaproteobacteria</taxon>
        <taxon>Candidatus Competibacteraceae</taxon>
        <taxon>Plasticicumulans</taxon>
    </lineage>
</organism>
<dbReference type="PANTHER" id="PTHR13847">
    <property type="entry name" value="SARCOSINE DEHYDROGENASE-RELATED"/>
    <property type="match status" value="1"/>
</dbReference>
<dbReference type="EMBL" id="SLWY01000006">
    <property type="protein sequence ID" value="TCO81924.1"/>
    <property type="molecule type" value="Genomic_DNA"/>
</dbReference>
<gene>
    <name evidence="3" type="ORF">EV699_10618</name>
</gene>
<sequence>MSEHVKSWYAATARGAHPRPALEGTVDCDVCIVGAGFSGLSSALHLIDAGFRVVVLEAARIGFGATGRNGGQVVNSFSRDVDVVEARHGSAAARAIGGMIFEGGDIIRGLIARHGIDCDYRPGGIFAALNARQMRHLEAQQARWEAFGNRDLQLLDARAIRAHVASERYVGGLLDLRGGHLHPLNLALGEAAAVERQGGTIYEQSPVERIDFGPRPVAYTARGAVRSRYLVLAGNAYLGNLVPRLASRSMPCGTQVVATEPLGEARARALLPQDHCVEDCNFMLDYFRTTADHRLLFGGGTVYGARDPRDIEALIRPKLEKVFPQLAGVRFDHAWTGNFLLTLSRLPQFGSLGEHVFYIQGCSGHGVTLTHLAGRLIAERLGGDGTRFAAFAALPHLPFPGGRLLRVPLTALGATYYTLRDRLGL</sequence>
<comment type="caution">
    <text evidence="3">The sequence shown here is derived from an EMBL/GenBank/DDBJ whole genome shotgun (WGS) entry which is preliminary data.</text>
</comment>
<feature type="domain" description="FAD dependent oxidoreductase" evidence="2">
    <location>
        <begin position="29"/>
        <end position="380"/>
    </location>
</feature>
<dbReference type="Proteomes" id="UP000295765">
    <property type="component" value="Unassembled WGS sequence"/>
</dbReference>
<protein>
    <submittedName>
        <fullName evidence="3">Gamma-glutamylputrescine oxidase</fullName>
    </submittedName>
</protein>
<reference evidence="3 4" key="1">
    <citation type="submission" date="2019-03" db="EMBL/GenBank/DDBJ databases">
        <title>Genomic Encyclopedia of Type Strains, Phase IV (KMG-IV): sequencing the most valuable type-strain genomes for metagenomic binning, comparative biology and taxonomic classification.</title>
        <authorList>
            <person name="Goeker M."/>
        </authorList>
    </citation>
    <scope>NUCLEOTIDE SEQUENCE [LARGE SCALE GENOMIC DNA]</scope>
    <source>
        <strain evidence="3 4">DSM 25287</strain>
    </source>
</reference>
<keyword evidence="4" id="KW-1185">Reference proteome</keyword>
<dbReference type="Pfam" id="PF01266">
    <property type="entry name" value="DAO"/>
    <property type="match status" value="1"/>
</dbReference>
<evidence type="ECO:0000313" key="3">
    <source>
        <dbReference type="EMBL" id="TCO81924.1"/>
    </source>
</evidence>
<dbReference type="Gene3D" id="3.30.9.10">
    <property type="entry name" value="D-Amino Acid Oxidase, subunit A, domain 2"/>
    <property type="match status" value="1"/>
</dbReference>
<dbReference type="RefSeq" id="WP_132539977.1">
    <property type="nucleotide sequence ID" value="NZ_SLWY01000006.1"/>
</dbReference>
<name>A0A4R2LG40_9GAMM</name>
<keyword evidence="1" id="KW-0560">Oxidoreductase</keyword>
<evidence type="ECO:0000259" key="2">
    <source>
        <dbReference type="Pfam" id="PF01266"/>
    </source>
</evidence>
<dbReference type="InterPro" id="IPR036188">
    <property type="entry name" value="FAD/NAD-bd_sf"/>
</dbReference>
<accession>A0A4R2LG40</accession>
<dbReference type="GO" id="GO:0016491">
    <property type="term" value="F:oxidoreductase activity"/>
    <property type="evidence" value="ECO:0007669"/>
    <property type="project" value="UniProtKB-KW"/>
</dbReference>